<name>A0A7S9SUB6_9VIRU</name>
<proteinExistence type="predicted"/>
<gene>
    <name evidence="4" type="ORF">NIOZUU159_00170</name>
</gene>
<feature type="short sequence motif" description="GXSXG" evidence="2">
    <location>
        <begin position="39"/>
        <end position="43"/>
    </location>
</feature>
<keyword evidence="2" id="KW-0378">Hydrolase</keyword>
<dbReference type="InterPro" id="IPR052580">
    <property type="entry name" value="Lipid_Hydrolase"/>
</dbReference>
<evidence type="ECO:0000259" key="3">
    <source>
        <dbReference type="PROSITE" id="PS51635"/>
    </source>
</evidence>
<reference evidence="4" key="1">
    <citation type="submission" date="2020-08" db="EMBL/GenBank/DDBJ databases">
        <title>Bridging the membrane lipid divide: bacteria of the FCB group superphylum have the potential to synthesize archaeal ether lipids.</title>
        <authorList>
            <person name="Villanueva L."/>
            <person name="von Meijenfeldt F.A.B."/>
            <person name="Westbye A.B."/>
            <person name="Yadav S."/>
            <person name="Hopmans E.C."/>
            <person name="Dutilh B.E."/>
            <person name="Sinninghe Damste J.S."/>
        </authorList>
    </citation>
    <scope>NUCLEOTIDE SEQUENCE</scope>
    <source>
        <strain evidence="4">NIOZ-UU159</strain>
    </source>
</reference>
<sequence>MKITHLALSGGGMRGVIFVGALRYLYIENLHKDITHIAGTSIGSIVGLALALKLNIDEMEDIIIKGNQDAKLCNIPYKNCIKIVTECGLSDVHIFSNYLKEFVKIKYPDIEENITFSYLAKCFGINFYVSATNIYTCKNKIFSLETTPDVCVFKACSASMAIPILFKPIKINDDYYYDGGFTNNFPINIFDNVPYDNILGMILYKSYYDKEIPDEQLPRPKISFMFLSKQIIHLYEKIRTRSVLGELINVDKAEYYYIPNNIPDIPMMNIEINKKGLRLKLPEELFNSMIYAGYKSMSEYIIKRKKKNIEKNEKRYEIINVDYH</sequence>
<dbReference type="PROSITE" id="PS51635">
    <property type="entry name" value="PNPLA"/>
    <property type="match status" value="1"/>
</dbReference>
<dbReference type="EMBL" id="MW030592">
    <property type="protein sequence ID" value="QPI16676.1"/>
    <property type="molecule type" value="Genomic_DNA"/>
</dbReference>
<dbReference type="SUPFAM" id="SSF52151">
    <property type="entry name" value="FabD/lysophospholipase-like"/>
    <property type="match status" value="1"/>
</dbReference>
<evidence type="ECO:0000256" key="1">
    <source>
        <dbReference type="ARBA" id="ARBA00023098"/>
    </source>
</evidence>
<feature type="active site" description="Nucleophile" evidence="2">
    <location>
        <position position="41"/>
    </location>
</feature>
<accession>A0A7S9SUB6</accession>
<feature type="short sequence motif" description="GXGXXG" evidence="2">
    <location>
        <begin position="10"/>
        <end position="15"/>
    </location>
</feature>
<organism evidence="4">
    <name type="scientific">Virus NIOZ-UU159</name>
    <dbReference type="NCBI Taxonomy" id="2763270"/>
    <lineage>
        <taxon>Viruses</taxon>
    </lineage>
</organism>
<dbReference type="InterPro" id="IPR016035">
    <property type="entry name" value="Acyl_Trfase/lysoPLipase"/>
</dbReference>
<dbReference type="GO" id="GO:0016787">
    <property type="term" value="F:hydrolase activity"/>
    <property type="evidence" value="ECO:0007669"/>
    <property type="project" value="UniProtKB-UniRule"/>
</dbReference>
<keyword evidence="1 2" id="KW-0443">Lipid metabolism</keyword>
<dbReference type="Pfam" id="PF01734">
    <property type="entry name" value="Patatin"/>
    <property type="match status" value="1"/>
</dbReference>
<feature type="domain" description="PNPLA" evidence="3">
    <location>
        <begin position="6"/>
        <end position="191"/>
    </location>
</feature>
<dbReference type="GO" id="GO:0016042">
    <property type="term" value="P:lipid catabolic process"/>
    <property type="evidence" value="ECO:0007669"/>
    <property type="project" value="UniProtKB-UniRule"/>
</dbReference>
<evidence type="ECO:0000313" key="4">
    <source>
        <dbReference type="EMBL" id="QPI16676.1"/>
    </source>
</evidence>
<protein>
    <recommendedName>
        <fullName evidence="3">PNPLA domain-containing protein</fullName>
    </recommendedName>
</protein>
<dbReference type="PANTHER" id="PTHR46394">
    <property type="entry name" value="ANNEXIN"/>
    <property type="match status" value="1"/>
</dbReference>
<dbReference type="InterPro" id="IPR002641">
    <property type="entry name" value="PNPLA_dom"/>
</dbReference>
<dbReference type="Gene3D" id="3.40.1090.10">
    <property type="entry name" value="Cytosolic phospholipase A2 catalytic domain"/>
    <property type="match status" value="2"/>
</dbReference>
<keyword evidence="2" id="KW-0442">Lipid degradation</keyword>
<feature type="active site" description="Proton acceptor" evidence="2">
    <location>
        <position position="178"/>
    </location>
</feature>
<evidence type="ECO:0000256" key="2">
    <source>
        <dbReference type="PROSITE-ProRule" id="PRU01161"/>
    </source>
</evidence>
<dbReference type="PANTHER" id="PTHR46394:SF1">
    <property type="entry name" value="PNPLA DOMAIN-CONTAINING PROTEIN"/>
    <property type="match status" value="1"/>
</dbReference>
<feature type="short sequence motif" description="DGA/G" evidence="2">
    <location>
        <begin position="178"/>
        <end position="180"/>
    </location>
</feature>